<dbReference type="EMBL" id="FMJD01000007">
    <property type="protein sequence ID" value="SCM75692.1"/>
    <property type="molecule type" value="Genomic_DNA"/>
</dbReference>
<dbReference type="PANTHER" id="PTHR42850">
    <property type="entry name" value="METALLOPHOSPHOESTERASE"/>
    <property type="match status" value="1"/>
</dbReference>
<sequence>MRIAILSDIHGNADALAAVLDDLAGRSVDATICLGDHLSGPLEARRTADMLMASPIACIAGNHDRALVTTPRSEMGPSDGHAYDQLSGAHVAWLKGLPASLSVGPVIAWHGTPASDVEYWLETVEGGRMRLADRDLVEARARTPAAAIGPSNLLLCGHTHMPRVVRLKSGAIVVNPGSVGLQGYTDDAPVHIMQVGAPEARYAVAEKRCAGWAVVHHTVPYDTANVIRLAREAGRPEWASALESGWIA</sequence>
<dbReference type="PANTHER" id="PTHR42850:SF2">
    <property type="entry name" value="BLL5683 PROTEIN"/>
    <property type="match status" value="1"/>
</dbReference>
<dbReference type="Pfam" id="PF12850">
    <property type="entry name" value="Metallophos_2"/>
    <property type="match status" value="1"/>
</dbReference>
<reference evidence="3" key="1">
    <citation type="submission" date="2016-08" db="EMBL/GenBank/DDBJ databases">
        <authorList>
            <person name="Seilhamer J.J."/>
        </authorList>
    </citation>
    <scope>NUCLEOTIDE SEQUENCE</scope>
    <source>
        <strain evidence="3">86</strain>
    </source>
</reference>
<proteinExistence type="inferred from homology"/>
<name>A0A212LDP0_9HYPH</name>
<dbReference type="InterPro" id="IPR050126">
    <property type="entry name" value="Ap4A_hydrolase"/>
</dbReference>
<evidence type="ECO:0000259" key="2">
    <source>
        <dbReference type="Pfam" id="PF12850"/>
    </source>
</evidence>
<evidence type="ECO:0000313" key="3">
    <source>
        <dbReference type="EMBL" id="SCM75692.1"/>
    </source>
</evidence>
<protein>
    <submittedName>
        <fullName evidence="3">Metallophosphoesterase</fullName>
    </submittedName>
</protein>
<dbReference type="Gene3D" id="3.60.21.10">
    <property type="match status" value="1"/>
</dbReference>
<evidence type="ECO:0000256" key="1">
    <source>
        <dbReference type="ARBA" id="ARBA00008950"/>
    </source>
</evidence>
<dbReference type="InterPro" id="IPR024654">
    <property type="entry name" value="Calcineurin-like_PHP_lpxH"/>
</dbReference>
<gene>
    <name evidence="3" type="ORF">KL86PLE_30139</name>
</gene>
<dbReference type="InterPro" id="IPR011152">
    <property type="entry name" value="Pesterase_MJ0912"/>
</dbReference>
<dbReference type="RefSeq" id="WP_288196056.1">
    <property type="nucleotide sequence ID" value="NZ_LT608334.1"/>
</dbReference>
<dbReference type="CDD" id="cd00838">
    <property type="entry name" value="MPP_superfamily"/>
    <property type="match status" value="1"/>
</dbReference>
<accession>A0A212LDP0</accession>
<dbReference type="SUPFAM" id="SSF56300">
    <property type="entry name" value="Metallo-dependent phosphatases"/>
    <property type="match status" value="1"/>
</dbReference>
<feature type="domain" description="Calcineurin-like phosphoesterase" evidence="2">
    <location>
        <begin position="1"/>
        <end position="186"/>
    </location>
</feature>
<dbReference type="PIRSF" id="PIRSF000883">
    <property type="entry name" value="Pesterase_MJ0912"/>
    <property type="match status" value="1"/>
</dbReference>
<dbReference type="GO" id="GO:0016791">
    <property type="term" value="F:phosphatase activity"/>
    <property type="evidence" value="ECO:0007669"/>
    <property type="project" value="TreeGrafter"/>
</dbReference>
<organism evidence="3">
    <name type="scientific">uncultured Pleomorphomonas sp</name>
    <dbReference type="NCBI Taxonomy" id="442121"/>
    <lineage>
        <taxon>Bacteria</taxon>
        <taxon>Pseudomonadati</taxon>
        <taxon>Pseudomonadota</taxon>
        <taxon>Alphaproteobacteria</taxon>
        <taxon>Hyphomicrobiales</taxon>
        <taxon>Pleomorphomonadaceae</taxon>
        <taxon>Pleomorphomonas</taxon>
        <taxon>environmental samples</taxon>
    </lineage>
</organism>
<dbReference type="InterPro" id="IPR029052">
    <property type="entry name" value="Metallo-depent_PP-like"/>
</dbReference>
<dbReference type="AlphaFoldDB" id="A0A212LDP0"/>
<comment type="similarity">
    <text evidence="1">Belongs to the metallophosphoesterase superfamily. YfcE family.</text>
</comment>
<dbReference type="GO" id="GO:0005737">
    <property type="term" value="C:cytoplasm"/>
    <property type="evidence" value="ECO:0007669"/>
    <property type="project" value="TreeGrafter"/>
</dbReference>